<keyword evidence="12" id="KW-1185">Reference proteome</keyword>
<comment type="function">
    <text evidence="9">Part of the tripartite ATP-independent periplasmic (TRAP) transport system.</text>
</comment>
<evidence type="ECO:0000313" key="12">
    <source>
        <dbReference type="Proteomes" id="UP000246744"/>
    </source>
</evidence>
<comment type="caution">
    <text evidence="11">The sequence shown here is derived from an EMBL/GenBank/DDBJ whole genome shotgun (WGS) entry which is preliminary data.</text>
</comment>
<dbReference type="InterPro" id="IPR007387">
    <property type="entry name" value="TRAP_DctQ"/>
</dbReference>
<dbReference type="PANTHER" id="PTHR35011">
    <property type="entry name" value="2,3-DIKETO-L-GULONATE TRAP TRANSPORTER SMALL PERMEASE PROTEIN YIAM"/>
    <property type="match status" value="1"/>
</dbReference>
<keyword evidence="7 9" id="KW-0472">Membrane</keyword>
<evidence type="ECO:0000259" key="10">
    <source>
        <dbReference type="Pfam" id="PF04290"/>
    </source>
</evidence>
<feature type="transmembrane region" description="Helical" evidence="9">
    <location>
        <begin position="131"/>
        <end position="149"/>
    </location>
</feature>
<feature type="transmembrane region" description="Helical" evidence="9">
    <location>
        <begin position="88"/>
        <end position="111"/>
    </location>
</feature>
<comment type="similarity">
    <text evidence="8 9">Belongs to the TRAP transporter small permease family.</text>
</comment>
<dbReference type="GO" id="GO:0022857">
    <property type="term" value="F:transmembrane transporter activity"/>
    <property type="evidence" value="ECO:0007669"/>
    <property type="project" value="UniProtKB-UniRule"/>
</dbReference>
<dbReference type="PANTHER" id="PTHR35011:SF2">
    <property type="entry name" value="2,3-DIKETO-L-GULONATE TRAP TRANSPORTER SMALL PERMEASE PROTEIN YIAM"/>
    <property type="match status" value="1"/>
</dbReference>
<dbReference type="InterPro" id="IPR055348">
    <property type="entry name" value="DctQ"/>
</dbReference>
<feature type="transmembrane region" description="Helical" evidence="9">
    <location>
        <begin position="50"/>
        <end position="67"/>
    </location>
</feature>
<gene>
    <name evidence="11" type="ORF">DES37_10921</name>
</gene>
<organism evidence="11 12">
    <name type="scientific">Mangrovibacter plantisponsor</name>
    <dbReference type="NCBI Taxonomy" id="451513"/>
    <lineage>
        <taxon>Bacteria</taxon>
        <taxon>Pseudomonadati</taxon>
        <taxon>Pseudomonadota</taxon>
        <taxon>Gammaproteobacteria</taxon>
        <taxon>Enterobacterales</taxon>
        <taxon>Enterobacteriaceae</taxon>
        <taxon>Mangrovibacter</taxon>
    </lineage>
</organism>
<dbReference type="RefSeq" id="WP_110026568.1">
    <property type="nucleotide sequence ID" value="NZ_QGTS01000009.1"/>
</dbReference>
<proteinExistence type="inferred from homology"/>
<accession>A0A317PXG1</accession>
<dbReference type="Proteomes" id="UP000246744">
    <property type="component" value="Unassembled WGS sequence"/>
</dbReference>
<evidence type="ECO:0000256" key="2">
    <source>
        <dbReference type="ARBA" id="ARBA00022448"/>
    </source>
</evidence>
<dbReference type="AlphaFoldDB" id="A0A317PXG1"/>
<evidence type="ECO:0000256" key="9">
    <source>
        <dbReference type="RuleBase" id="RU369079"/>
    </source>
</evidence>
<evidence type="ECO:0000256" key="6">
    <source>
        <dbReference type="ARBA" id="ARBA00022989"/>
    </source>
</evidence>
<evidence type="ECO:0000256" key="5">
    <source>
        <dbReference type="ARBA" id="ARBA00022692"/>
    </source>
</evidence>
<dbReference type="Pfam" id="PF04290">
    <property type="entry name" value="DctQ"/>
    <property type="match status" value="1"/>
</dbReference>
<evidence type="ECO:0000256" key="1">
    <source>
        <dbReference type="ARBA" id="ARBA00004429"/>
    </source>
</evidence>
<comment type="subcellular location">
    <subcellularLocation>
        <location evidence="1 9">Cell inner membrane</location>
        <topology evidence="1 9">Multi-pass membrane protein</topology>
    </subcellularLocation>
</comment>
<feature type="domain" description="Tripartite ATP-independent periplasmic transporters DctQ component" evidence="10">
    <location>
        <begin position="26"/>
        <end position="156"/>
    </location>
</feature>
<keyword evidence="6 9" id="KW-1133">Transmembrane helix</keyword>
<comment type="subunit">
    <text evidence="9">The complex comprises the extracytoplasmic solute receptor protein and the two transmembrane proteins.</text>
</comment>
<dbReference type="EMBL" id="QGTS01000009">
    <property type="protein sequence ID" value="PWW06903.1"/>
    <property type="molecule type" value="Genomic_DNA"/>
</dbReference>
<keyword evidence="4 9" id="KW-0997">Cell inner membrane</keyword>
<keyword evidence="3" id="KW-1003">Cell membrane</keyword>
<feature type="transmembrane region" description="Helical" evidence="9">
    <location>
        <begin position="14"/>
        <end position="35"/>
    </location>
</feature>
<protein>
    <recommendedName>
        <fullName evidence="9">TRAP transporter small permease protein</fullName>
    </recommendedName>
</protein>
<evidence type="ECO:0000256" key="4">
    <source>
        <dbReference type="ARBA" id="ARBA00022519"/>
    </source>
</evidence>
<sequence>MAVLETFKKYLDTFVAWVCIGIVGLMTVLITWQVITRYLFNSPSAVSEILSRYLFIWLILFGSAYVFGLREHMAISFIKDKFSPRVKIITDMFTELAIAVFTFTIMIIGGYHTVLRQMWQLDSALQIPMGYIYSAIPLSGGLIIFYFLYNEIHLFRRLNTLNSAPGGEE</sequence>
<dbReference type="GO" id="GO:0005886">
    <property type="term" value="C:plasma membrane"/>
    <property type="evidence" value="ECO:0007669"/>
    <property type="project" value="UniProtKB-SubCell"/>
</dbReference>
<dbReference type="GO" id="GO:0015740">
    <property type="term" value="P:C4-dicarboxylate transport"/>
    <property type="evidence" value="ECO:0007669"/>
    <property type="project" value="TreeGrafter"/>
</dbReference>
<evidence type="ECO:0000256" key="7">
    <source>
        <dbReference type="ARBA" id="ARBA00023136"/>
    </source>
</evidence>
<reference evidence="11 12" key="1">
    <citation type="submission" date="2018-05" db="EMBL/GenBank/DDBJ databases">
        <title>Genomic Encyclopedia of Type Strains, Phase IV (KMG-IV): sequencing the most valuable type-strain genomes for metagenomic binning, comparative biology and taxonomic classification.</title>
        <authorList>
            <person name="Goeker M."/>
        </authorList>
    </citation>
    <scope>NUCLEOTIDE SEQUENCE [LARGE SCALE GENOMIC DNA]</scope>
    <source>
        <strain evidence="11 12">DSM 19579</strain>
    </source>
</reference>
<name>A0A317PXG1_9ENTR</name>
<evidence type="ECO:0000313" key="11">
    <source>
        <dbReference type="EMBL" id="PWW06903.1"/>
    </source>
</evidence>
<evidence type="ECO:0000256" key="8">
    <source>
        <dbReference type="ARBA" id="ARBA00038436"/>
    </source>
</evidence>
<evidence type="ECO:0000256" key="3">
    <source>
        <dbReference type="ARBA" id="ARBA00022475"/>
    </source>
</evidence>
<keyword evidence="5 9" id="KW-0812">Transmembrane</keyword>
<dbReference type="OrthoDB" id="2085311at2"/>
<keyword evidence="2 9" id="KW-0813">Transport</keyword>